<proteinExistence type="predicted"/>
<dbReference type="GO" id="GO:0005886">
    <property type="term" value="C:plasma membrane"/>
    <property type="evidence" value="ECO:0007669"/>
    <property type="project" value="UniProtKB-SubCell"/>
</dbReference>
<keyword evidence="2" id="KW-1003">Cell membrane</keyword>
<dbReference type="GO" id="GO:0016763">
    <property type="term" value="F:pentosyltransferase activity"/>
    <property type="evidence" value="ECO:0007669"/>
    <property type="project" value="TreeGrafter"/>
</dbReference>
<keyword evidence="6 8" id="KW-1133">Transmembrane helix</keyword>
<feature type="transmembrane region" description="Helical" evidence="8">
    <location>
        <begin position="117"/>
        <end position="137"/>
    </location>
</feature>
<dbReference type="EMBL" id="DXFW01000019">
    <property type="protein sequence ID" value="HIX05718.1"/>
    <property type="molecule type" value="Genomic_DNA"/>
</dbReference>
<reference evidence="10" key="1">
    <citation type="journal article" date="2021" name="PeerJ">
        <title>Extensive microbial diversity within the chicken gut microbiome revealed by metagenomics and culture.</title>
        <authorList>
            <person name="Gilroy R."/>
            <person name="Ravi A."/>
            <person name="Getino M."/>
            <person name="Pursley I."/>
            <person name="Horton D.L."/>
            <person name="Alikhan N.F."/>
            <person name="Baker D."/>
            <person name="Gharbi K."/>
            <person name="Hall N."/>
            <person name="Watson M."/>
            <person name="Adriaenssens E.M."/>
            <person name="Foster-Nyarko E."/>
            <person name="Jarju S."/>
            <person name="Secka A."/>
            <person name="Antonio M."/>
            <person name="Oren A."/>
            <person name="Chaudhuri R.R."/>
            <person name="La Ragione R."/>
            <person name="Hildebrand F."/>
            <person name="Pallen M.J."/>
        </authorList>
    </citation>
    <scope>NUCLEOTIDE SEQUENCE</scope>
    <source>
        <strain evidence="10">2239</strain>
    </source>
</reference>
<feature type="transmembrane region" description="Helical" evidence="8">
    <location>
        <begin position="253"/>
        <end position="270"/>
    </location>
</feature>
<feature type="domain" description="Glycosyltransferase RgtA/B/C/D-like" evidence="9">
    <location>
        <begin position="70"/>
        <end position="212"/>
    </location>
</feature>
<feature type="transmembrane region" description="Helical" evidence="8">
    <location>
        <begin position="282"/>
        <end position="299"/>
    </location>
</feature>
<feature type="transmembrane region" description="Helical" evidence="8">
    <location>
        <begin position="306"/>
        <end position="328"/>
    </location>
</feature>
<feature type="transmembrane region" description="Helical" evidence="8">
    <location>
        <begin position="90"/>
        <end position="108"/>
    </location>
</feature>
<evidence type="ECO:0000256" key="7">
    <source>
        <dbReference type="ARBA" id="ARBA00023136"/>
    </source>
</evidence>
<dbReference type="GO" id="GO:0009103">
    <property type="term" value="P:lipopolysaccharide biosynthetic process"/>
    <property type="evidence" value="ECO:0007669"/>
    <property type="project" value="UniProtKB-ARBA"/>
</dbReference>
<evidence type="ECO:0000256" key="2">
    <source>
        <dbReference type="ARBA" id="ARBA00022475"/>
    </source>
</evidence>
<evidence type="ECO:0000256" key="3">
    <source>
        <dbReference type="ARBA" id="ARBA00022676"/>
    </source>
</evidence>
<keyword evidence="3" id="KW-0328">Glycosyltransferase</keyword>
<evidence type="ECO:0000313" key="11">
    <source>
        <dbReference type="Proteomes" id="UP000824193"/>
    </source>
</evidence>
<evidence type="ECO:0000256" key="1">
    <source>
        <dbReference type="ARBA" id="ARBA00004651"/>
    </source>
</evidence>
<evidence type="ECO:0000259" key="9">
    <source>
        <dbReference type="Pfam" id="PF13231"/>
    </source>
</evidence>
<dbReference type="PANTHER" id="PTHR33908:SF11">
    <property type="entry name" value="MEMBRANE PROTEIN"/>
    <property type="match status" value="1"/>
</dbReference>
<dbReference type="InterPro" id="IPR050297">
    <property type="entry name" value="LipidA_mod_glycosyltrf_83"/>
</dbReference>
<dbReference type="Proteomes" id="UP000824193">
    <property type="component" value="Unassembled WGS sequence"/>
</dbReference>
<evidence type="ECO:0000256" key="8">
    <source>
        <dbReference type="SAM" id="Phobius"/>
    </source>
</evidence>
<evidence type="ECO:0000256" key="4">
    <source>
        <dbReference type="ARBA" id="ARBA00022679"/>
    </source>
</evidence>
<evidence type="ECO:0000256" key="6">
    <source>
        <dbReference type="ARBA" id="ARBA00022989"/>
    </source>
</evidence>
<feature type="transmembrane region" description="Helical" evidence="8">
    <location>
        <begin position="12"/>
        <end position="37"/>
    </location>
</feature>
<feature type="transmembrane region" description="Helical" evidence="8">
    <location>
        <begin position="348"/>
        <end position="365"/>
    </location>
</feature>
<keyword evidence="4" id="KW-0808">Transferase</keyword>
<dbReference type="AlphaFoldDB" id="A0A9D1V4B6"/>
<comment type="caution">
    <text evidence="10">The sequence shown here is derived from an EMBL/GenBank/DDBJ whole genome shotgun (WGS) entry which is preliminary data.</text>
</comment>
<evidence type="ECO:0000256" key="5">
    <source>
        <dbReference type="ARBA" id="ARBA00022692"/>
    </source>
</evidence>
<feature type="transmembrane region" description="Helical" evidence="8">
    <location>
        <begin position="173"/>
        <end position="196"/>
    </location>
</feature>
<organism evidence="10 11">
    <name type="scientific">Candidatus Allofournierella pullicola</name>
    <dbReference type="NCBI Taxonomy" id="2838596"/>
    <lineage>
        <taxon>Bacteria</taxon>
        <taxon>Bacillati</taxon>
        <taxon>Bacillota</taxon>
        <taxon>Clostridia</taxon>
        <taxon>Eubacteriales</taxon>
        <taxon>Oscillospiraceae</taxon>
        <taxon>Allofournierella</taxon>
    </lineage>
</organism>
<dbReference type="PANTHER" id="PTHR33908">
    <property type="entry name" value="MANNOSYLTRANSFERASE YKCB-RELATED"/>
    <property type="match status" value="1"/>
</dbReference>
<dbReference type="InterPro" id="IPR038731">
    <property type="entry name" value="RgtA/B/C-like"/>
</dbReference>
<feature type="transmembrane region" description="Helical" evidence="8">
    <location>
        <begin position="208"/>
        <end position="232"/>
    </location>
</feature>
<name>A0A9D1V4B6_9FIRM</name>
<protein>
    <submittedName>
        <fullName evidence="10">Glycosyltransferase family 39 protein</fullName>
    </submittedName>
</protein>
<comment type="subcellular location">
    <subcellularLocation>
        <location evidence="1">Cell membrane</location>
        <topology evidence="1">Multi-pass membrane protein</topology>
    </subcellularLocation>
</comment>
<feature type="transmembrane region" description="Helical" evidence="8">
    <location>
        <begin position="372"/>
        <end position="393"/>
    </location>
</feature>
<dbReference type="Pfam" id="PF13231">
    <property type="entry name" value="PMT_2"/>
    <property type="match status" value="1"/>
</dbReference>
<gene>
    <name evidence="10" type="ORF">H9865_06420</name>
</gene>
<evidence type="ECO:0000313" key="10">
    <source>
        <dbReference type="EMBL" id="HIX05718.1"/>
    </source>
</evidence>
<feature type="transmembrane region" description="Helical" evidence="8">
    <location>
        <begin position="143"/>
        <end position="161"/>
    </location>
</feature>
<accession>A0A9D1V4B6</accession>
<sequence>MDTNKKEMYWKTAGVAIVFMAFAVLMLSQATASGLWYDEAIEYFYSKVLVGPVPVSATNNMYERICSTYQPPLYNFVMYLWLCIFDSGDLSFRIPGILFTLAGAVGLFKTLRIHGSYCLALLGTVTYLGTYQVVYYALECAEYNLMLCCECWMLYFGLAYLERHSNRTLVGFFTFAVLAVYSQYGAVFVVVPLYLLLAYDVIRNKHKFAGIIGCTLGIGAPSALVLFVFFLLPQMLRQGSAMVSHAPVFRHGGFLDFFVGAISVVKWIFMPVSGVPSAEAGLLAFGGFTAVLCMIAFIINKKYREIFLALAVSYVLYFAAVVCSFYGYNNWSPDMVGADNFGERYSLFFAPLFVVTSVIGVYYGMQIFRSKIMWILLRAVSIACVVFVCGTMVTTMRLGWTKSDVREATQSWYENGGPEVTTLVHDWTKGGFCFYLMHNVEFEEEYSENIVLCDLWIRTASSQTMRERLKDQGIFDLDRFYYVGPYVKYRDSYDTFCQVAQEEGYDITVLFQGMTTLLELQKR</sequence>
<reference evidence="10" key="2">
    <citation type="submission" date="2021-04" db="EMBL/GenBank/DDBJ databases">
        <authorList>
            <person name="Gilroy R."/>
        </authorList>
    </citation>
    <scope>NUCLEOTIDE SEQUENCE</scope>
    <source>
        <strain evidence="10">2239</strain>
    </source>
</reference>
<keyword evidence="7 8" id="KW-0472">Membrane</keyword>
<keyword evidence="5 8" id="KW-0812">Transmembrane</keyword>